<organism evidence="1">
    <name type="scientific">marine sediment metagenome</name>
    <dbReference type="NCBI Taxonomy" id="412755"/>
    <lineage>
        <taxon>unclassified sequences</taxon>
        <taxon>metagenomes</taxon>
        <taxon>ecological metagenomes</taxon>
    </lineage>
</organism>
<reference evidence="1" key="1">
    <citation type="journal article" date="2015" name="Nature">
        <title>Complex archaea that bridge the gap between prokaryotes and eukaryotes.</title>
        <authorList>
            <person name="Spang A."/>
            <person name="Saw J.H."/>
            <person name="Jorgensen S.L."/>
            <person name="Zaremba-Niedzwiedzka K."/>
            <person name="Martijn J."/>
            <person name="Lind A.E."/>
            <person name="van Eijk R."/>
            <person name="Schleper C."/>
            <person name="Guy L."/>
            <person name="Ettema T.J."/>
        </authorList>
    </citation>
    <scope>NUCLEOTIDE SEQUENCE</scope>
</reference>
<dbReference type="AlphaFoldDB" id="A0A0F9APU9"/>
<name>A0A0F9APU9_9ZZZZ</name>
<comment type="caution">
    <text evidence="1">The sequence shown here is derived from an EMBL/GenBank/DDBJ whole genome shotgun (WGS) entry which is preliminary data.</text>
</comment>
<sequence length="92" mass="10974">LIIFKMPQNLEQRTAQLERDLKVMPHSSEYILLYLTERIGSSTGHPIYKDSETGRFFIFKRVEEDLLKLMYSYMPGYTKERHRPVVEGQNTY</sequence>
<dbReference type="EMBL" id="LAZR01041651">
    <property type="protein sequence ID" value="KKL11445.1"/>
    <property type="molecule type" value="Genomic_DNA"/>
</dbReference>
<evidence type="ECO:0000313" key="1">
    <source>
        <dbReference type="EMBL" id="KKL11445.1"/>
    </source>
</evidence>
<accession>A0A0F9APU9</accession>
<gene>
    <name evidence="1" type="ORF">LCGC14_2545720</name>
</gene>
<protein>
    <submittedName>
        <fullName evidence="1">Uncharacterized protein</fullName>
    </submittedName>
</protein>
<proteinExistence type="predicted"/>
<feature type="non-terminal residue" evidence="1">
    <location>
        <position position="1"/>
    </location>
</feature>